<proteinExistence type="inferred from homology"/>
<accession>A0A7R8ATJ0</accession>
<dbReference type="InterPro" id="IPR002052">
    <property type="entry name" value="DNA_methylase_N6_adenine_CS"/>
</dbReference>
<dbReference type="GO" id="GO:0005634">
    <property type="term" value="C:nucleus"/>
    <property type="evidence" value="ECO:0007669"/>
    <property type="project" value="TreeGrafter"/>
</dbReference>
<dbReference type="Pfam" id="PF05063">
    <property type="entry name" value="MT-A70"/>
    <property type="match status" value="1"/>
</dbReference>
<dbReference type="EMBL" id="AP024450">
    <property type="protein sequence ID" value="BCS30252.1"/>
    <property type="molecule type" value="Genomic_DNA"/>
</dbReference>
<evidence type="ECO:0000256" key="2">
    <source>
        <dbReference type="SAM" id="MobiDB-lite"/>
    </source>
</evidence>
<feature type="region of interest" description="Disordered" evidence="2">
    <location>
        <begin position="150"/>
        <end position="210"/>
    </location>
</feature>
<evidence type="ECO:0000313" key="3">
    <source>
        <dbReference type="EMBL" id="BCS30252.1"/>
    </source>
</evidence>
<dbReference type="GO" id="GO:0003676">
    <property type="term" value="F:nucleic acid binding"/>
    <property type="evidence" value="ECO:0007669"/>
    <property type="project" value="InterPro"/>
</dbReference>
<dbReference type="RefSeq" id="XP_041562438.1">
    <property type="nucleotide sequence ID" value="XM_041696849.1"/>
</dbReference>
<dbReference type="GO" id="GO:0008168">
    <property type="term" value="F:methyltransferase activity"/>
    <property type="evidence" value="ECO:0007669"/>
    <property type="project" value="InterPro"/>
</dbReference>
<comment type="similarity">
    <text evidence="1">Belongs to the MT-A70-like family.</text>
</comment>
<name>A0A7R8ATJ0_9EURO</name>
<dbReference type="KEGG" id="apuu:APUU_80555A"/>
<dbReference type="AlphaFoldDB" id="A0A7R8ATJ0"/>
<dbReference type="PROSITE" id="PS51143">
    <property type="entry name" value="MT_A70"/>
    <property type="match status" value="1"/>
</dbReference>
<dbReference type="GeneID" id="64980249"/>
<dbReference type="GO" id="GO:0032259">
    <property type="term" value="P:methylation"/>
    <property type="evidence" value="ECO:0007669"/>
    <property type="project" value="InterPro"/>
</dbReference>
<reference evidence="3" key="1">
    <citation type="submission" date="2021-01" db="EMBL/GenBank/DDBJ databases">
        <authorList>
            <consortium name="Aspergillus puulaauensis MK2 genome sequencing consortium"/>
            <person name="Kazuki M."/>
            <person name="Futagami T."/>
        </authorList>
    </citation>
    <scope>NUCLEOTIDE SEQUENCE</scope>
    <source>
        <strain evidence="3">MK2</strain>
    </source>
</reference>
<organism evidence="3 4">
    <name type="scientific">Aspergillus puulaauensis</name>
    <dbReference type="NCBI Taxonomy" id="1220207"/>
    <lineage>
        <taxon>Eukaryota</taxon>
        <taxon>Fungi</taxon>
        <taxon>Dikarya</taxon>
        <taxon>Ascomycota</taxon>
        <taxon>Pezizomycotina</taxon>
        <taxon>Eurotiomycetes</taxon>
        <taxon>Eurotiomycetidae</taxon>
        <taxon>Eurotiales</taxon>
        <taxon>Aspergillaceae</taxon>
        <taxon>Aspergillus</taxon>
    </lineage>
</organism>
<dbReference type="OrthoDB" id="61116at2759"/>
<reference evidence="3" key="2">
    <citation type="submission" date="2021-02" db="EMBL/GenBank/DDBJ databases">
        <title>Aspergillus puulaauensis MK2 genome sequence.</title>
        <authorList>
            <person name="Futagami T."/>
            <person name="Mori K."/>
            <person name="Kadooka C."/>
            <person name="Tanaka T."/>
        </authorList>
    </citation>
    <scope>NUCLEOTIDE SEQUENCE</scope>
    <source>
        <strain evidence="3">MK2</strain>
    </source>
</reference>
<keyword evidence="4" id="KW-1185">Reference proteome</keyword>
<protein>
    <recommendedName>
        <fullName evidence="5">MT-A70-domain-containing protein</fullName>
    </recommendedName>
</protein>
<evidence type="ECO:0000256" key="1">
    <source>
        <dbReference type="PROSITE-ProRule" id="PRU00489"/>
    </source>
</evidence>
<sequence>MVMTQNSSILYQNASSTVFLIDIPASIALAQELSLASQADVPSDFISLISTEPPKKKQRRILSTPALKTPYPASFEPKSEAARAKVLARIPRSEIHEEISPLLSNALEDIRSHYCQDSEWCLPRFLLKEDEPKEPDNEIDRSAWLASIRSGKSDRGKKRRAQDRNAARNDHDEDDDNFHPEYFPPPSSRQGFPIDTQSQSQPPLVLSPGRNRFENGAELCNNPVKNTSPETAIVEIHSVFAVKSLRGCKVDTEKQERIQFFIVPPLSKFILCNLPISTPLTGTEHDNPNPIPGLASDQKFNLIVMDPPWSNKSVRRSGYYETRTYLDSELLMAYICAVLTVHSHSPLQNEDLTPESKCNLSIAAIWITNSARAREAAYGGLAGAGFSVCEEWIWVKTAVDGQTVTPIEGVWRKPYEILVIGKRRPGSITGAGGDGILRRVIAAVPDVHSRKPNLKEAFERTLLTPLSDTTPVHYSALEVFARNLTAGWWACGNEVLKFNSENWWSDE</sequence>
<dbReference type="Proteomes" id="UP000654913">
    <property type="component" value="Chromosome 8"/>
</dbReference>
<dbReference type="InterPro" id="IPR007757">
    <property type="entry name" value="MT-A70-like"/>
</dbReference>
<dbReference type="PROSITE" id="PS00092">
    <property type="entry name" value="N6_MTASE"/>
    <property type="match status" value="1"/>
</dbReference>
<dbReference type="PANTHER" id="PTHR12829">
    <property type="entry name" value="N6-ADENOSINE-METHYLTRANSFERASE"/>
    <property type="match status" value="1"/>
</dbReference>
<feature type="compositionally biased region" description="Basic and acidic residues" evidence="2">
    <location>
        <begin position="162"/>
        <end position="171"/>
    </location>
</feature>
<dbReference type="PANTHER" id="PTHR12829:SF4">
    <property type="entry name" value="N(6)-ADENINE-SPECIFIC METHYLTRANSFERASE METTL4"/>
    <property type="match status" value="1"/>
</dbReference>
<evidence type="ECO:0008006" key="5">
    <source>
        <dbReference type="Google" id="ProtNLM"/>
    </source>
</evidence>
<gene>
    <name evidence="3" type="ORF">APUU_80555A</name>
</gene>
<evidence type="ECO:0000313" key="4">
    <source>
        <dbReference type="Proteomes" id="UP000654913"/>
    </source>
</evidence>